<name>A0AAT9FLK2_9BACT</name>
<dbReference type="EMBL" id="AP026866">
    <property type="protein sequence ID" value="BDS06997.1"/>
    <property type="molecule type" value="Genomic_DNA"/>
</dbReference>
<dbReference type="KEGG" id="osu:NT6N_20370"/>
<protein>
    <submittedName>
        <fullName evidence="2">Uncharacterized protein</fullName>
    </submittedName>
</protein>
<organism evidence="2">
    <name type="scientific">Oceaniferula spumae</name>
    <dbReference type="NCBI Taxonomy" id="2979115"/>
    <lineage>
        <taxon>Bacteria</taxon>
        <taxon>Pseudomonadati</taxon>
        <taxon>Verrucomicrobiota</taxon>
        <taxon>Verrucomicrobiia</taxon>
        <taxon>Verrucomicrobiales</taxon>
        <taxon>Verrucomicrobiaceae</taxon>
        <taxon>Oceaniferula</taxon>
    </lineage>
</organism>
<keyword evidence="1" id="KW-1133">Transmembrane helix</keyword>
<sequence>MEINEPPEQDRDLYKWIKRLLTTGASMASASLKLVWVAMACSVASWGLGIYVLGWDRDYHWLLTSGYGLLALLPVLVLAYYHWMLSSLREAPAQISSIKETIHRFREEHPAETKEVLSQKFASLGKWRTYRLIGKVLKDIIASAGDVSGIAGNIKTVSAMGNPVFWITLVFAVVGSFLFSTLALVLFLLILTFGS</sequence>
<keyword evidence="1" id="KW-0472">Membrane</keyword>
<gene>
    <name evidence="2" type="ORF">NT6N_20370</name>
</gene>
<feature type="transmembrane region" description="Helical" evidence="1">
    <location>
        <begin position="164"/>
        <end position="193"/>
    </location>
</feature>
<reference evidence="2" key="1">
    <citation type="submission" date="2024-07" db="EMBL/GenBank/DDBJ databases">
        <title>Complete genome sequence of Verrucomicrobiaceae bacterium NT6N.</title>
        <authorList>
            <person name="Huang C."/>
            <person name="Takami H."/>
            <person name="Hamasaki K."/>
        </authorList>
    </citation>
    <scope>NUCLEOTIDE SEQUENCE</scope>
    <source>
        <strain evidence="2">NT6N</strain>
    </source>
</reference>
<evidence type="ECO:0000256" key="1">
    <source>
        <dbReference type="SAM" id="Phobius"/>
    </source>
</evidence>
<keyword evidence="1" id="KW-0812">Transmembrane</keyword>
<accession>A0AAT9FLK2</accession>
<proteinExistence type="predicted"/>
<feature type="transmembrane region" description="Helical" evidence="1">
    <location>
        <begin position="34"/>
        <end position="53"/>
    </location>
</feature>
<feature type="transmembrane region" description="Helical" evidence="1">
    <location>
        <begin position="59"/>
        <end position="81"/>
    </location>
</feature>
<dbReference type="AlphaFoldDB" id="A0AAT9FLK2"/>
<evidence type="ECO:0000313" key="2">
    <source>
        <dbReference type="EMBL" id="BDS06997.1"/>
    </source>
</evidence>